<reference evidence="10" key="1">
    <citation type="journal article" date="2019" name="Int. J. Syst. Evol. Microbiol.">
        <title>The Global Catalogue of Microorganisms (GCM) 10K type strain sequencing project: providing services to taxonomists for standard genome sequencing and annotation.</title>
        <authorList>
            <consortium name="The Broad Institute Genomics Platform"/>
            <consortium name="The Broad Institute Genome Sequencing Center for Infectious Disease"/>
            <person name="Wu L."/>
            <person name="Ma J."/>
        </authorList>
    </citation>
    <scope>NUCLEOTIDE SEQUENCE [LARGE SCALE GENOMIC DNA]</scope>
    <source>
        <strain evidence="10">YJ-61-S</strain>
    </source>
</reference>
<dbReference type="PRINTS" id="PR00723">
    <property type="entry name" value="SUBTILISIN"/>
</dbReference>
<dbReference type="EMBL" id="JBHSFV010000008">
    <property type="protein sequence ID" value="MFC4635031.1"/>
    <property type="molecule type" value="Genomic_DNA"/>
</dbReference>
<dbReference type="PANTHER" id="PTHR43806:SF11">
    <property type="entry name" value="CEREVISIN-RELATED"/>
    <property type="match status" value="1"/>
</dbReference>
<dbReference type="PROSITE" id="PS00136">
    <property type="entry name" value="SUBTILASE_ASP"/>
    <property type="match status" value="1"/>
</dbReference>
<dbReference type="InterPro" id="IPR036852">
    <property type="entry name" value="Peptidase_S8/S53_dom_sf"/>
</dbReference>
<accession>A0ABV9HZT7</accession>
<evidence type="ECO:0000256" key="1">
    <source>
        <dbReference type="ARBA" id="ARBA00011073"/>
    </source>
</evidence>
<proteinExistence type="inferred from homology"/>
<evidence type="ECO:0000256" key="5">
    <source>
        <dbReference type="PROSITE-ProRule" id="PRU01240"/>
    </source>
</evidence>
<dbReference type="InterPro" id="IPR015500">
    <property type="entry name" value="Peptidase_S8_subtilisin-rel"/>
</dbReference>
<evidence type="ECO:0000256" key="3">
    <source>
        <dbReference type="ARBA" id="ARBA00022801"/>
    </source>
</evidence>
<dbReference type="Pfam" id="PF00082">
    <property type="entry name" value="Peptidase_S8"/>
    <property type="match status" value="1"/>
</dbReference>
<feature type="active site" description="Charge relay system" evidence="5">
    <location>
        <position position="163"/>
    </location>
</feature>
<sequence>MKKHYLIKFILTLLFSVSTALGQSNDDQSFVENELYVKVVETYQPEWNRTFRLSFSEVPVLSRYVADFQITEIQFPYYFTQKSSELQRTLRIKIGESVDVDTFIRILSNDKLIEYVERVPMSFIHEVPNDDDISTQWSLSKVRAFEAWDLETGANAIDVAIVDSGVQTDHPDLMGNMADGWDVSDNDSNPNPINGDYDHGTHVAGLVGAVTNNSIGMASVGYNIDIMPIKATNSPNSNLITHGYEGILWAASNGAEIINCSWGGEAYSQTHQNIVNTAYNTFGSIIVTSAGNDNTNVIQYPAGYNNTLTVAATNQDDSKRGNSNYGSWVDISAPGSSIYSTLLYDDYGNKSGTSMASPIVAAALGLVWSADLSKSKEEIIDCVLDSAVPLNWSGSGSGRLDVRAALDCILDNGGGDPIACECPFLDNQFPNNTLTPTNNWQSVNCQFAGEFSEYNVSNGETYVWSYCTNDGGNSSNDLRINVFDGNGNRVACNMDSCGLDPRIVWTSNFTGIVRVQTNEYINGSMQCETNLDCATLVYKIDSSGGGNCDVLYADQLVKDGTGGGVGNDDGQANPGEEIDLEVALEAIGCDLHNVSGILNTNDSDITITDDSQSWGDILEGQVDWTSDFDFDVDANTPEKDVVFTLEVTSDEDSWVLTFIVHIYADGGNCDIAYADQLVKDGTGGGVGNDDGQTNPGEEIDLEVALEAIGCDLHNVSGILNTNDSDITITDDSQSWGDI</sequence>
<evidence type="ECO:0000259" key="8">
    <source>
        <dbReference type="Pfam" id="PF00082"/>
    </source>
</evidence>
<dbReference type="PROSITE" id="PS51892">
    <property type="entry name" value="SUBTILASE"/>
    <property type="match status" value="1"/>
</dbReference>
<dbReference type="InterPro" id="IPR022398">
    <property type="entry name" value="Peptidase_S8_His-AS"/>
</dbReference>
<dbReference type="InterPro" id="IPR000209">
    <property type="entry name" value="Peptidase_S8/S53_dom"/>
</dbReference>
<gene>
    <name evidence="9" type="ORF">ACFO3O_14010</name>
</gene>
<evidence type="ECO:0000256" key="2">
    <source>
        <dbReference type="ARBA" id="ARBA00022670"/>
    </source>
</evidence>
<dbReference type="PROSITE" id="PS00138">
    <property type="entry name" value="SUBTILASE_SER"/>
    <property type="match status" value="1"/>
</dbReference>
<feature type="non-terminal residue" evidence="9">
    <location>
        <position position="738"/>
    </location>
</feature>
<dbReference type="PROSITE" id="PS00137">
    <property type="entry name" value="SUBTILASE_HIS"/>
    <property type="match status" value="1"/>
</dbReference>
<dbReference type="InterPro" id="IPR050131">
    <property type="entry name" value="Peptidase_S8_subtilisin-like"/>
</dbReference>
<protein>
    <submittedName>
        <fullName evidence="9">S8 family serine peptidase</fullName>
    </submittedName>
</protein>
<evidence type="ECO:0000313" key="9">
    <source>
        <dbReference type="EMBL" id="MFC4635031.1"/>
    </source>
</evidence>
<feature type="domain" description="Peptidase S8/S53" evidence="8">
    <location>
        <begin position="156"/>
        <end position="387"/>
    </location>
</feature>
<feature type="active site" description="Charge relay system" evidence="5">
    <location>
        <position position="354"/>
    </location>
</feature>
<evidence type="ECO:0000256" key="4">
    <source>
        <dbReference type="ARBA" id="ARBA00022825"/>
    </source>
</evidence>
<feature type="chain" id="PRO_5046949844" evidence="7">
    <location>
        <begin position="23"/>
        <end position="738"/>
    </location>
</feature>
<keyword evidence="4 5" id="KW-0720">Serine protease</keyword>
<feature type="active site" description="Charge relay system" evidence="5">
    <location>
        <position position="199"/>
    </location>
</feature>
<keyword evidence="7" id="KW-0732">Signal</keyword>
<evidence type="ECO:0000313" key="10">
    <source>
        <dbReference type="Proteomes" id="UP001596043"/>
    </source>
</evidence>
<dbReference type="InterPro" id="IPR023827">
    <property type="entry name" value="Peptidase_S8_Asp-AS"/>
</dbReference>
<dbReference type="RefSeq" id="WP_379979857.1">
    <property type="nucleotide sequence ID" value="NZ_JBHSFV010000008.1"/>
</dbReference>
<comment type="caution">
    <text evidence="9">The sequence shown here is derived from an EMBL/GenBank/DDBJ whole genome shotgun (WGS) entry which is preliminary data.</text>
</comment>
<name>A0ABV9HZT7_9FLAO</name>
<keyword evidence="2 5" id="KW-0645">Protease</keyword>
<dbReference type="PANTHER" id="PTHR43806">
    <property type="entry name" value="PEPTIDASE S8"/>
    <property type="match status" value="1"/>
</dbReference>
<dbReference type="Gene3D" id="3.40.50.200">
    <property type="entry name" value="Peptidase S8/S53 domain"/>
    <property type="match status" value="1"/>
</dbReference>
<dbReference type="SUPFAM" id="SSF52743">
    <property type="entry name" value="Subtilisin-like"/>
    <property type="match status" value="1"/>
</dbReference>
<evidence type="ECO:0000256" key="7">
    <source>
        <dbReference type="SAM" id="SignalP"/>
    </source>
</evidence>
<dbReference type="Proteomes" id="UP001596043">
    <property type="component" value="Unassembled WGS sequence"/>
</dbReference>
<dbReference type="InterPro" id="IPR023828">
    <property type="entry name" value="Peptidase_S8_Ser-AS"/>
</dbReference>
<keyword evidence="10" id="KW-1185">Reference proteome</keyword>
<comment type="similarity">
    <text evidence="1 5 6">Belongs to the peptidase S8 family.</text>
</comment>
<feature type="signal peptide" evidence="7">
    <location>
        <begin position="1"/>
        <end position="22"/>
    </location>
</feature>
<organism evidence="9 10">
    <name type="scientific">Dokdonia ponticola</name>
    <dbReference type="NCBI Taxonomy" id="2041041"/>
    <lineage>
        <taxon>Bacteria</taxon>
        <taxon>Pseudomonadati</taxon>
        <taxon>Bacteroidota</taxon>
        <taxon>Flavobacteriia</taxon>
        <taxon>Flavobacteriales</taxon>
        <taxon>Flavobacteriaceae</taxon>
        <taxon>Dokdonia</taxon>
    </lineage>
</organism>
<keyword evidence="3 5" id="KW-0378">Hydrolase</keyword>
<evidence type="ECO:0000256" key="6">
    <source>
        <dbReference type="RuleBase" id="RU003355"/>
    </source>
</evidence>